<evidence type="ECO:0000313" key="1">
    <source>
        <dbReference type="EMBL" id="ORX50583.1"/>
    </source>
</evidence>
<sequence length="251" mass="28517">MTLQGAQLSPFTLPVQAQASIDNNFQTTSDSSDSYTPEWSVIGSPDPEDHLFHQNIDISTKFYEFQQEAIKSAKNKSLTVEHNVHEILALSSILLLERDKTDKKLRQFIDHDICTSLRKSILTYNDILGHAFPSSIKQLLEETVRSTVAADATPCLAASLRIMQLMDDHSMTPMNRIILSVRNMVELLPRAVTEEGPREVEWITRTLQGMLGTMLENLEEEVMFRWTKGNVFREFSEPPRSFQETGDAKCL</sequence>
<protein>
    <submittedName>
        <fullName evidence="1">Uncharacterized protein</fullName>
    </submittedName>
</protein>
<organism evidence="1 2">
    <name type="scientific">Hesseltinella vesiculosa</name>
    <dbReference type="NCBI Taxonomy" id="101127"/>
    <lineage>
        <taxon>Eukaryota</taxon>
        <taxon>Fungi</taxon>
        <taxon>Fungi incertae sedis</taxon>
        <taxon>Mucoromycota</taxon>
        <taxon>Mucoromycotina</taxon>
        <taxon>Mucoromycetes</taxon>
        <taxon>Mucorales</taxon>
        <taxon>Cunninghamellaceae</taxon>
        <taxon>Hesseltinella</taxon>
    </lineage>
</organism>
<dbReference type="AlphaFoldDB" id="A0A1X2GCG9"/>
<proteinExistence type="predicted"/>
<reference evidence="1 2" key="1">
    <citation type="submission" date="2016-07" db="EMBL/GenBank/DDBJ databases">
        <title>Pervasive Adenine N6-methylation of Active Genes in Fungi.</title>
        <authorList>
            <consortium name="DOE Joint Genome Institute"/>
            <person name="Mondo S.J."/>
            <person name="Dannebaum R.O."/>
            <person name="Kuo R.C."/>
            <person name="Labutti K."/>
            <person name="Haridas S."/>
            <person name="Kuo A."/>
            <person name="Salamov A."/>
            <person name="Ahrendt S.R."/>
            <person name="Lipzen A."/>
            <person name="Sullivan W."/>
            <person name="Andreopoulos W.B."/>
            <person name="Clum A."/>
            <person name="Lindquist E."/>
            <person name="Daum C."/>
            <person name="Ramamoorthy G.K."/>
            <person name="Gryganskyi A."/>
            <person name="Culley D."/>
            <person name="Magnuson J.K."/>
            <person name="James T.Y."/>
            <person name="O'Malley M.A."/>
            <person name="Stajich J.E."/>
            <person name="Spatafora J.W."/>
            <person name="Visel A."/>
            <person name="Grigoriev I.V."/>
        </authorList>
    </citation>
    <scope>NUCLEOTIDE SEQUENCE [LARGE SCALE GENOMIC DNA]</scope>
    <source>
        <strain evidence="1 2">NRRL 3301</strain>
    </source>
</reference>
<comment type="caution">
    <text evidence="1">The sequence shown here is derived from an EMBL/GenBank/DDBJ whole genome shotgun (WGS) entry which is preliminary data.</text>
</comment>
<gene>
    <name evidence="1" type="ORF">DM01DRAFT_1347435</name>
</gene>
<dbReference type="Proteomes" id="UP000242146">
    <property type="component" value="Unassembled WGS sequence"/>
</dbReference>
<name>A0A1X2GCG9_9FUNG</name>
<dbReference type="EMBL" id="MCGT01000023">
    <property type="protein sequence ID" value="ORX50583.1"/>
    <property type="molecule type" value="Genomic_DNA"/>
</dbReference>
<evidence type="ECO:0000313" key="2">
    <source>
        <dbReference type="Proteomes" id="UP000242146"/>
    </source>
</evidence>
<accession>A0A1X2GCG9</accession>
<keyword evidence="2" id="KW-1185">Reference proteome</keyword>